<dbReference type="InterPro" id="IPR057326">
    <property type="entry name" value="KR_dom"/>
</dbReference>
<dbReference type="GO" id="GO:0051287">
    <property type="term" value="F:NAD binding"/>
    <property type="evidence" value="ECO:0007669"/>
    <property type="project" value="UniProtKB-UniRule"/>
</dbReference>
<dbReference type="RefSeq" id="WP_009525861.1">
    <property type="nucleotide sequence ID" value="NZ_JBQMYE010000031.1"/>
</dbReference>
<feature type="binding site" evidence="9">
    <location>
        <begin position="10"/>
        <end position="13"/>
    </location>
    <ligand>
        <name>NADP(+)</name>
        <dbReference type="ChEBI" id="CHEBI:58349"/>
    </ligand>
</feature>
<dbReference type="SUPFAM" id="SSF51735">
    <property type="entry name" value="NAD(P)-binding Rossmann-fold domains"/>
    <property type="match status" value="1"/>
</dbReference>
<dbReference type="NCBIfam" id="NF005559">
    <property type="entry name" value="PRK07231.1"/>
    <property type="match status" value="1"/>
</dbReference>
<dbReference type="PANTHER" id="PTHR42879:SF2">
    <property type="entry name" value="3-OXOACYL-[ACYL-CARRIER-PROTEIN] REDUCTASE FABG"/>
    <property type="match status" value="1"/>
</dbReference>
<feature type="binding site" evidence="9">
    <location>
        <position position="186"/>
    </location>
    <ligand>
        <name>NADP(+)</name>
        <dbReference type="ChEBI" id="CHEBI:58349"/>
    </ligand>
</feature>
<comment type="catalytic activity">
    <reaction evidence="7 10">
        <text>a (3R)-hydroxyacyl-[ACP] + NADP(+) = a 3-oxoacyl-[ACP] + NADPH + H(+)</text>
        <dbReference type="Rhea" id="RHEA:17397"/>
        <dbReference type="Rhea" id="RHEA-COMP:9916"/>
        <dbReference type="Rhea" id="RHEA-COMP:9945"/>
        <dbReference type="ChEBI" id="CHEBI:15378"/>
        <dbReference type="ChEBI" id="CHEBI:57783"/>
        <dbReference type="ChEBI" id="CHEBI:58349"/>
        <dbReference type="ChEBI" id="CHEBI:78776"/>
        <dbReference type="ChEBI" id="CHEBI:78827"/>
        <dbReference type="EC" id="1.1.1.100"/>
    </reaction>
</comment>
<gene>
    <name evidence="13" type="ORF">HMPREF9628_01691</name>
    <name evidence="12" type="ORF">HMPREF9629_01632</name>
</gene>
<accession>G9XCW4</accession>
<protein>
    <recommendedName>
        <fullName evidence="3 10">3-oxoacyl-[acyl-carrier-protein] reductase</fullName>
        <ecNumber evidence="3 10">1.1.1.100</ecNumber>
    </recommendedName>
</protein>
<dbReference type="PANTHER" id="PTHR42879">
    <property type="entry name" value="3-OXOACYL-(ACYL-CARRIER-PROTEIN) REDUCTASE"/>
    <property type="match status" value="1"/>
</dbReference>
<evidence type="ECO:0000259" key="11">
    <source>
        <dbReference type="SMART" id="SM00822"/>
    </source>
</evidence>
<dbReference type="NCBIfam" id="TIGR01830">
    <property type="entry name" value="3oxo_ACP_reduc"/>
    <property type="match status" value="1"/>
</dbReference>
<evidence type="ECO:0000256" key="9">
    <source>
        <dbReference type="PIRSR" id="PIRSR611284-2"/>
    </source>
</evidence>
<comment type="function">
    <text evidence="10">Catalyzes the NADPH-dependent reduction of beta-ketoacyl-ACP substrates to beta-hydroxyacyl-ACP products, the first reductive step in the elongation cycle of fatty acid biosynthesis.</text>
</comment>
<dbReference type="STRING" id="796937.HMPREF9630_01443"/>
<dbReference type="GO" id="GO:0008202">
    <property type="term" value="P:steroid metabolic process"/>
    <property type="evidence" value="ECO:0007669"/>
    <property type="project" value="UniProtKB-KW"/>
</dbReference>
<dbReference type="Gene3D" id="3.40.50.720">
    <property type="entry name" value="NAD(P)-binding Rossmann-like Domain"/>
    <property type="match status" value="1"/>
</dbReference>
<dbReference type="SMART" id="SM00822">
    <property type="entry name" value="PKS_KR"/>
    <property type="match status" value="1"/>
</dbReference>
<evidence type="ECO:0000256" key="5">
    <source>
        <dbReference type="ARBA" id="ARBA00023002"/>
    </source>
</evidence>
<dbReference type="GO" id="GO:0004316">
    <property type="term" value="F:3-oxoacyl-[acyl-carrier-protein] reductase (NADPH) activity"/>
    <property type="evidence" value="ECO:0007669"/>
    <property type="project" value="UniProtKB-UniRule"/>
</dbReference>
<reference evidence="13 14" key="2">
    <citation type="submission" date="2011-08" db="EMBL/GenBank/DDBJ databases">
        <title>The Genome Sequence of Eubacteriaceae bacterium CM5.</title>
        <authorList>
            <consortium name="The Broad Institute Genome Sequencing Platform"/>
            <person name="Earl A."/>
            <person name="Ward D."/>
            <person name="Feldgarden M."/>
            <person name="Gevers D."/>
            <person name="Sizova M."/>
            <person name="Hazen A."/>
            <person name="Epstein S."/>
            <person name="Young S.K."/>
            <person name="Zeng Q."/>
            <person name="Gargeya S."/>
            <person name="Fitzgerald M."/>
            <person name="Haas B."/>
            <person name="Abouelleil A."/>
            <person name="Alvarado L."/>
            <person name="Arachchi H.M."/>
            <person name="Berlin A."/>
            <person name="Brown A."/>
            <person name="Chapman S.B."/>
            <person name="Chen Z."/>
            <person name="Dunbar C."/>
            <person name="Freedman E."/>
            <person name="Gearin G."/>
            <person name="Gellesch M."/>
            <person name="Goldberg J."/>
            <person name="Griggs A."/>
            <person name="Gujja S."/>
            <person name="Heiman D."/>
            <person name="Howarth C."/>
            <person name="Larson L."/>
            <person name="Lui A."/>
            <person name="MacDonald P.J.P."/>
            <person name="Montmayeur A."/>
            <person name="Murphy C."/>
            <person name="Neiman D."/>
            <person name="Pearson M."/>
            <person name="Priest M."/>
            <person name="Roberts A."/>
            <person name="Saif S."/>
            <person name="Shea T."/>
            <person name="Shenoy N."/>
            <person name="Sisk P."/>
            <person name="Stolte C."/>
            <person name="Sykes S."/>
            <person name="Wortman J."/>
            <person name="Nusbaum C."/>
            <person name="Birren B."/>
        </authorList>
    </citation>
    <scope>NUCLEOTIDE SEQUENCE [LARGE SCALE GENOMIC DNA]</scope>
    <source>
        <strain evidence="13 14">CM5</strain>
    </source>
</reference>
<dbReference type="InterPro" id="IPR036291">
    <property type="entry name" value="NAD(P)-bd_dom_sf"/>
</dbReference>
<comment type="similarity">
    <text evidence="2 10">Belongs to the short-chain dehydrogenases/reductases (SDR) family.</text>
</comment>
<comment type="subunit">
    <text evidence="10">Homotetramer.</text>
</comment>
<keyword evidence="4 9" id="KW-0521">NADP</keyword>
<evidence type="ECO:0000256" key="10">
    <source>
        <dbReference type="RuleBase" id="RU366074"/>
    </source>
</evidence>
<dbReference type="Proteomes" id="UP000006437">
    <property type="component" value="Unassembled WGS sequence"/>
</dbReference>
<feature type="active site" description="Proton acceptor" evidence="8">
    <location>
        <position position="153"/>
    </location>
</feature>
<name>G9WZN1_9FIRM</name>
<dbReference type="BioCyc" id="EBAC796937-HMP:GMGH-1639-MONOMER"/>
<dbReference type="PRINTS" id="PR00081">
    <property type="entry name" value="GDHRDH"/>
</dbReference>
<dbReference type="FunFam" id="3.40.50.720:FF:000115">
    <property type="entry name" value="3-oxoacyl-[acyl-carrier-protein] reductase FabG"/>
    <property type="match status" value="1"/>
</dbReference>
<dbReference type="HOGENOM" id="CLU_010194_1_3_9"/>
<dbReference type="UniPathway" id="UPA00094"/>
<keyword evidence="10" id="KW-0443">Lipid metabolism</keyword>
<keyword evidence="5 10" id="KW-0560">Oxidoreductase</keyword>
<comment type="pathway">
    <text evidence="1 10">Lipid metabolism; fatty acid biosynthesis.</text>
</comment>
<evidence type="ECO:0000256" key="2">
    <source>
        <dbReference type="ARBA" id="ARBA00006484"/>
    </source>
</evidence>
<feature type="domain" description="Ketoreductase" evidence="11">
    <location>
        <begin position="4"/>
        <end position="184"/>
    </location>
</feature>
<evidence type="ECO:0000256" key="8">
    <source>
        <dbReference type="PIRSR" id="PIRSR611284-1"/>
    </source>
</evidence>
<accession>G9WZN1</accession>
<dbReference type="Proteomes" id="UP000003379">
    <property type="component" value="Unassembled WGS sequence"/>
</dbReference>
<dbReference type="GO" id="GO:0006633">
    <property type="term" value="P:fatty acid biosynthetic process"/>
    <property type="evidence" value="ECO:0007669"/>
    <property type="project" value="UniProtKB-UniPathway"/>
</dbReference>
<evidence type="ECO:0000313" key="15">
    <source>
        <dbReference type="Proteomes" id="UP000006437"/>
    </source>
</evidence>
<keyword evidence="10" id="KW-0444">Lipid biosynthesis</keyword>
<evidence type="ECO:0000256" key="1">
    <source>
        <dbReference type="ARBA" id="ARBA00005194"/>
    </source>
</evidence>
<proteinExistence type="inferred from homology"/>
<dbReference type="EMBL" id="AFZG01000026">
    <property type="protein sequence ID" value="EHL19218.1"/>
    <property type="molecule type" value="Genomic_DNA"/>
</dbReference>
<keyword evidence="6" id="KW-0753">Steroid metabolism</keyword>
<comment type="caution">
    <text evidence="12">The sequence shown here is derived from an EMBL/GenBank/DDBJ whole genome shotgun (WGS) entry which is preliminary data.</text>
</comment>
<dbReference type="PROSITE" id="PS00061">
    <property type="entry name" value="ADH_SHORT"/>
    <property type="match status" value="1"/>
</dbReference>
<evidence type="ECO:0000256" key="4">
    <source>
        <dbReference type="ARBA" id="ARBA00022857"/>
    </source>
</evidence>
<keyword evidence="10" id="KW-0275">Fatty acid biosynthesis</keyword>
<dbReference type="NCBIfam" id="NF009466">
    <property type="entry name" value="PRK12826.1-2"/>
    <property type="match status" value="1"/>
</dbReference>
<sequence>MDNKSAIITGASRGIGKAIAIQLAKDGYNVAISYQNSGESAKEVQKECEEFGVKAIIVKGDLSLEKDCENLINAAMSEFGRVDILVNNAGITKDNLILKMNLEDFMQVIQTNLVSAFNCSRFVSKIMVKQRSGKIINISSVSGLYGNAGQANYSSAKAGLIGLTKTLAKELSKRNISVNAIAPGFINTDMVGKFPKEFIDEASKKIPLGKIGNTQDIAKTVSFLADSDYITGQVIVVDGGLSLG</sequence>
<dbReference type="PATRIC" id="fig|796937.3.peg.829"/>
<dbReference type="Pfam" id="PF13561">
    <property type="entry name" value="adh_short_C2"/>
    <property type="match status" value="1"/>
</dbReference>
<evidence type="ECO:0000256" key="6">
    <source>
        <dbReference type="ARBA" id="ARBA00023221"/>
    </source>
</evidence>
<evidence type="ECO:0000313" key="14">
    <source>
        <dbReference type="Proteomes" id="UP000003379"/>
    </source>
</evidence>
<dbReference type="EMBL" id="AFZE01000008">
    <property type="protein sequence ID" value="EHL15918.1"/>
    <property type="molecule type" value="Genomic_DNA"/>
</dbReference>
<dbReference type="InterPro" id="IPR020904">
    <property type="entry name" value="Sc_DH/Rdtase_CS"/>
</dbReference>
<dbReference type="InterPro" id="IPR011284">
    <property type="entry name" value="3oxo_ACP_reduc"/>
</dbReference>
<feature type="binding site" evidence="9">
    <location>
        <begin position="153"/>
        <end position="157"/>
    </location>
    <ligand>
        <name>NADP(+)</name>
        <dbReference type="ChEBI" id="CHEBI:58349"/>
    </ligand>
</feature>
<dbReference type="CDD" id="cd05333">
    <property type="entry name" value="BKR_SDR_c"/>
    <property type="match status" value="1"/>
</dbReference>
<keyword evidence="10" id="KW-0276">Fatty acid metabolism</keyword>
<dbReference type="InterPro" id="IPR002347">
    <property type="entry name" value="SDR_fam"/>
</dbReference>
<dbReference type="InterPro" id="IPR050259">
    <property type="entry name" value="SDR"/>
</dbReference>
<dbReference type="EC" id="1.1.1.100" evidence="3 10"/>
<evidence type="ECO:0000313" key="13">
    <source>
        <dbReference type="EMBL" id="EHL19218.1"/>
    </source>
</evidence>
<feature type="binding site" evidence="9">
    <location>
        <position position="88"/>
    </location>
    <ligand>
        <name>NADP(+)</name>
        <dbReference type="ChEBI" id="CHEBI:58349"/>
    </ligand>
</feature>
<evidence type="ECO:0000256" key="7">
    <source>
        <dbReference type="ARBA" id="ARBA00048508"/>
    </source>
</evidence>
<evidence type="ECO:0000313" key="12">
    <source>
        <dbReference type="EMBL" id="EHL15918.1"/>
    </source>
</evidence>
<dbReference type="PRINTS" id="PR00080">
    <property type="entry name" value="SDRFAMILY"/>
</dbReference>
<evidence type="ECO:0000256" key="3">
    <source>
        <dbReference type="ARBA" id="ARBA00012948"/>
    </source>
</evidence>
<organism evidence="12 15">
    <name type="scientific">Peptoanaerobacter stomatis</name>
    <dbReference type="NCBI Taxonomy" id="796937"/>
    <lineage>
        <taxon>Bacteria</taxon>
        <taxon>Bacillati</taxon>
        <taxon>Bacillota</taxon>
        <taxon>Clostridia</taxon>
        <taxon>Peptostreptococcales</taxon>
        <taxon>Filifactoraceae</taxon>
        <taxon>Peptoanaerobacter</taxon>
    </lineage>
</organism>
<dbReference type="AlphaFoldDB" id="G9WZN1"/>
<reference evidence="12 15" key="1">
    <citation type="submission" date="2011-08" db="EMBL/GenBank/DDBJ databases">
        <title>The Genome Sequence of Eubacteriaceae bacterium ACC19a.</title>
        <authorList>
            <consortium name="The Broad Institute Genome Sequencing Platform"/>
            <person name="Earl A."/>
            <person name="Ward D."/>
            <person name="Feldgarden M."/>
            <person name="Gevers D."/>
            <person name="Sizova M."/>
            <person name="Hazen A."/>
            <person name="Epstein S."/>
            <person name="Young S.K."/>
            <person name="Zeng Q."/>
            <person name="Gargeya S."/>
            <person name="Fitzgerald M."/>
            <person name="Haas B."/>
            <person name="Abouelleil A."/>
            <person name="Alvarado L."/>
            <person name="Arachchi H.M."/>
            <person name="Berlin A."/>
            <person name="Brown A."/>
            <person name="Chapman S.B."/>
            <person name="Chen Z."/>
            <person name="Dunbar C."/>
            <person name="Freedman E."/>
            <person name="Gearin G."/>
            <person name="Gellesch M."/>
            <person name="Goldberg J."/>
            <person name="Griggs A."/>
            <person name="Gujja S."/>
            <person name="Heiman D."/>
            <person name="Howarth C."/>
            <person name="Larson L."/>
            <person name="Lui A."/>
            <person name="MacDonald P.J.P."/>
            <person name="Montmayeur A."/>
            <person name="Murphy C."/>
            <person name="Neiman D."/>
            <person name="Pearson M."/>
            <person name="Priest M."/>
            <person name="Roberts A."/>
            <person name="Saif S."/>
            <person name="Shea T."/>
            <person name="Shenoy N."/>
            <person name="Sisk P."/>
            <person name="Stolte C."/>
            <person name="Sykes S."/>
            <person name="Wortman J."/>
            <person name="Nusbaum C."/>
            <person name="Birren B."/>
        </authorList>
    </citation>
    <scope>NUCLEOTIDE SEQUENCE [LARGE SCALE GENOMIC DNA]</scope>
    <source>
        <strain evidence="12 15">ACC19a</strain>
    </source>
</reference>